<dbReference type="Gene3D" id="3.30.160.60">
    <property type="entry name" value="Classic Zinc Finger"/>
    <property type="match status" value="3"/>
</dbReference>
<feature type="domain" description="U1-type" evidence="3">
    <location>
        <begin position="131"/>
        <end position="165"/>
    </location>
</feature>
<dbReference type="PANTHER" id="PTHR47487">
    <property type="entry name" value="OS06G0651300 PROTEIN-RELATED"/>
    <property type="match status" value="1"/>
</dbReference>
<feature type="compositionally biased region" description="Polar residues" evidence="1">
    <location>
        <begin position="86"/>
        <end position="98"/>
    </location>
</feature>
<feature type="compositionally biased region" description="Low complexity" evidence="1">
    <location>
        <begin position="39"/>
        <end position="82"/>
    </location>
</feature>
<proteinExistence type="predicted"/>
<dbReference type="GO" id="GO:0008270">
    <property type="term" value="F:zinc ion binding"/>
    <property type="evidence" value="ECO:0007669"/>
    <property type="project" value="InterPro"/>
</dbReference>
<reference evidence="4" key="1">
    <citation type="submission" date="2020-03" db="EMBL/GenBank/DDBJ databases">
        <title>Castanea mollissima Vanexum genome sequencing.</title>
        <authorList>
            <person name="Staton M."/>
        </authorList>
    </citation>
    <scope>NUCLEOTIDE SEQUENCE</scope>
    <source>
        <tissue evidence="4">Leaf</tissue>
    </source>
</reference>
<dbReference type="InterPro" id="IPR003604">
    <property type="entry name" value="Matrin/U1-like-C_Znf_C2H2"/>
</dbReference>
<dbReference type="SUPFAM" id="SSF57667">
    <property type="entry name" value="beta-beta-alpha zinc fingers"/>
    <property type="match status" value="3"/>
</dbReference>
<feature type="domain" description="U1-type" evidence="3">
    <location>
        <begin position="222"/>
        <end position="256"/>
    </location>
</feature>
<gene>
    <name evidence="4" type="ORF">CMV_009066</name>
</gene>
<evidence type="ECO:0000313" key="5">
    <source>
        <dbReference type="Proteomes" id="UP000737018"/>
    </source>
</evidence>
<dbReference type="GO" id="GO:0003676">
    <property type="term" value="F:nucleic acid binding"/>
    <property type="evidence" value="ECO:0007669"/>
    <property type="project" value="InterPro"/>
</dbReference>
<dbReference type="SMART" id="SM00451">
    <property type="entry name" value="ZnF_U1"/>
    <property type="match status" value="3"/>
</dbReference>
<evidence type="ECO:0000259" key="2">
    <source>
        <dbReference type="SMART" id="SM00355"/>
    </source>
</evidence>
<keyword evidence="5" id="KW-1185">Reference proteome</keyword>
<comment type="caution">
    <text evidence="4">The sequence shown here is derived from an EMBL/GenBank/DDBJ whole genome shotgun (WGS) entry which is preliminary data.</text>
</comment>
<dbReference type="EMBL" id="JRKL02000981">
    <property type="protein sequence ID" value="KAF3966866.1"/>
    <property type="molecule type" value="Genomic_DNA"/>
</dbReference>
<evidence type="ECO:0000259" key="3">
    <source>
        <dbReference type="SMART" id="SM00451"/>
    </source>
</evidence>
<dbReference type="AlphaFoldDB" id="A0A8J4W1N3"/>
<name>A0A8J4W1N3_9ROSI</name>
<dbReference type="Proteomes" id="UP000737018">
    <property type="component" value="Unassembled WGS sequence"/>
</dbReference>
<dbReference type="InterPro" id="IPR013087">
    <property type="entry name" value="Znf_C2H2_type"/>
</dbReference>
<feature type="domain" description="U1-type" evidence="3">
    <location>
        <begin position="177"/>
        <end position="211"/>
    </location>
</feature>
<dbReference type="InterPro" id="IPR036236">
    <property type="entry name" value="Znf_C2H2_sf"/>
</dbReference>
<dbReference type="PANTHER" id="PTHR47487:SF8">
    <property type="entry name" value="OS08G0270900 PROTEIN"/>
    <property type="match status" value="1"/>
</dbReference>
<dbReference type="SMART" id="SM00355">
    <property type="entry name" value="ZnF_C2H2"/>
    <property type="match status" value="2"/>
</dbReference>
<dbReference type="OrthoDB" id="434647at2759"/>
<feature type="domain" description="C2H2-type" evidence="2">
    <location>
        <begin position="134"/>
        <end position="158"/>
    </location>
</feature>
<accession>A0A8J4W1N3</accession>
<sequence length="269" mass="30536">MPVELAIQRELAYRRKVAMLQFTLDEDLKDLMPLQVLSSHSSPIHSPRPLERPSASASPSPIPSTNYSVLSSLSSPSHSPRPLEGPNSSPRPVPSTNLSGIKRKELTNCLQYLQPEQPGLSHGSVMLKDQIDNLFCKICQVQCSSAFNLEQHFKGRKHKAKVEELELNRKYGGEKANQLQFCELCKVTCMNETLLKLHLQGKKHKEKLQQLESLQHGEEIPNQPKWCGLCKIWCMGDHNFKEHLEGQKHIVQLHAFQKEKRAKQIIEIG</sequence>
<feature type="region of interest" description="Disordered" evidence="1">
    <location>
        <begin position="39"/>
        <end position="98"/>
    </location>
</feature>
<organism evidence="4 5">
    <name type="scientific">Castanea mollissima</name>
    <name type="common">Chinese chestnut</name>
    <dbReference type="NCBI Taxonomy" id="60419"/>
    <lineage>
        <taxon>Eukaryota</taxon>
        <taxon>Viridiplantae</taxon>
        <taxon>Streptophyta</taxon>
        <taxon>Embryophyta</taxon>
        <taxon>Tracheophyta</taxon>
        <taxon>Spermatophyta</taxon>
        <taxon>Magnoliopsida</taxon>
        <taxon>eudicotyledons</taxon>
        <taxon>Gunneridae</taxon>
        <taxon>Pentapetalae</taxon>
        <taxon>rosids</taxon>
        <taxon>fabids</taxon>
        <taxon>Fagales</taxon>
        <taxon>Fagaceae</taxon>
        <taxon>Castanea</taxon>
    </lineage>
</organism>
<protein>
    <submittedName>
        <fullName evidence="4">Uncharacterized protein</fullName>
    </submittedName>
</protein>
<dbReference type="Pfam" id="PF12874">
    <property type="entry name" value="zf-met"/>
    <property type="match status" value="3"/>
</dbReference>
<evidence type="ECO:0000313" key="4">
    <source>
        <dbReference type="EMBL" id="KAF3966866.1"/>
    </source>
</evidence>
<evidence type="ECO:0000256" key="1">
    <source>
        <dbReference type="SAM" id="MobiDB-lite"/>
    </source>
</evidence>
<feature type="domain" description="C2H2-type" evidence="2">
    <location>
        <begin position="180"/>
        <end position="204"/>
    </location>
</feature>